<name>A0ABZ2XQ38_9RHOB</name>
<dbReference type="PROSITE" id="PS51737">
    <property type="entry name" value="RECOMBINASE_DNA_BIND"/>
    <property type="match status" value="1"/>
</dbReference>
<keyword evidence="3" id="KW-1185">Reference proteome</keyword>
<dbReference type="Proteomes" id="UP001623232">
    <property type="component" value="Chromosome"/>
</dbReference>
<feature type="domain" description="Recombinase" evidence="1">
    <location>
        <begin position="7"/>
        <end position="139"/>
    </location>
</feature>
<sequence length="386" mass="42444">MLRSFTADGEVSTGDRTVNEEQATIVRRIFEDYAAGISPRAIAGKLNDEGVDGPLGRGWGASTIYGNWRRGTGILNNELYVGRLIWNRQRFIKDPTSGKRQARLNPPKDWIIEDVSDLRILPQDLWKAVKARQEATRNVAISDGVRKLGRTKRAKHLFSGMLTCGECGGGVIQVGKHYYGCSATRNKGTCSNRVTIKRSELEERVLIGLKDQLFHPGLIAEFVKAYQEEHNRLTAQTSVNKVKTEHEFTKVISQTDRIVDAIAEGMFHESRKTKMDSLGVRKADLENDLANAKAKAPVLLHPGLADLYRDTVTDLSRALNDPATKAEATVIILSLLTEIRLIPEGDGLAIELVGELAGLFALGVAQKQTRPPEGGLFDSSGCGSRI</sequence>
<dbReference type="RefSeq" id="WP_406645586.1">
    <property type="nucleotide sequence ID" value="NZ_CP123584.1"/>
</dbReference>
<dbReference type="EMBL" id="CP123584">
    <property type="protein sequence ID" value="WZK88210.1"/>
    <property type="molecule type" value="Genomic_DNA"/>
</dbReference>
<reference evidence="2 3" key="1">
    <citation type="submission" date="2023-04" db="EMBL/GenBank/DDBJ databases">
        <title>Complete genome sequence of Alisedimentitalea scapharcae.</title>
        <authorList>
            <person name="Rong J.-C."/>
            <person name="Yi M.-L."/>
            <person name="Zhao Q."/>
        </authorList>
    </citation>
    <scope>NUCLEOTIDE SEQUENCE [LARGE SCALE GENOMIC DNA]</scope>
    <source>
        <strain evidence="2 3">KCTC 42119</strain>
    </source>
</reference>
<dbReference type="InterPro" id="IPR038109">
    <property type="entry name" value="DNA_bind_recomb_sf"/>
</dbReference>
<accession>A0ABZ2XQ38</accession>
<dbReference type="Pfam" id="PF13408">
    <property type="entry name" value="Zn_ribbon_recom"/>
    <property type="match status" value="1"/>
</dbReference>
<dbReference type="PANTHER" id="PTHR30461:SF23">
    <property type="entry name" value="DNA RECOMBINASE-RELATED"/>
    <property type="match status" value="1"/>
</dbReference>
<proteinExistence type="predicted"/>
<dbReference type="InterPro" id="IPR050639">
    <property type="entry name" value="SSR_resolvase"/>
</dbReference>
<gene>
    <name evidence="2" type="ORF">QEZ52_16605</name>
</gene>
<dbReference type="PANTHER" id="PTHR30461">
    <property type="entry name" value="DNA-INVERTASE FROM LAMBDOID PROPHAGE"/>
    <property type="match status" value="1"/>
</dbReference>
<dbReference type="InterPro" id="IPR011109">
    <property type="entry name" value="DNA_bind_recombinase_dom"/>
</dbReference>
<evidence type="ECO:0000313" key="2">
    <source>
        <dbReference type="EMBL" id="WZK88210.1"/>
    </source>
</evidence>
<dbReference type="InterPro" id="IPR025827">
    <property type="entry name" value="Zn_ribbon_recom_dom"/>
</dbReference>
<dbReference type="Gene3D" id="3.90.1750.20">
    <property type="entry name" value="Putative Large Serine Recombinase, Chain B, Domain 2"/>
    <property type="match status" value="1"/>
</dbReference>
<organism evidence="2 3">
    <name type="scientific">Aliisedimentitalea scapharcae</name>
    <dbReference type="NCBI Taxonomy" id="1524259"/>
    <lineage>
        <taxon>Bacteria</taxon>
        <taxon>Pseudomonadati</taxon>
        <taxon>Pseudomonadota</taxon>
        <taxon>Alphaproteobacteria</taxon>
        <taxon>Rhodobacterales</taxon>
        <taxon>Roseobacteraceae</taxon>
        <taxon>Aliisedimentitalea</taxon>
    </lineage>
</organism>
<dbReference type="Pfam" id="PF07508">
    <property type="entry name" value="Recombinase"/>
    <property type="match status" value="1"/>
</dbReference>
<evidence type="ECO:0000259" key="1">
    <source>
        <dbReference type="PROSITE" id="PS51737"/>
    </source>
</evidence>
<protein>
    <submittedName>
        <fullName evidence="2">Recombinase family protein</fullName>
    </submittedName>
</protein>
<evidence type="ECO:0000313" key="3">
    <source>
        <dbReference type="Proteomes" id="UP001623232"/>
    </source>
</evidence>